<keyword evidence="3" id="KW-1185">Reference proteome</keyword>
<comment type="caution">
    <text evidence="2">The sequence shown here is derived from an EMBL/GenBank/DDBJ whole genome shotgun (WGS) entry which is preliminary data.</text>
</comment>
<evidence type="ECO:0000313" key="2">
    <source>
        <dbReference type="EMBL" id="KAK1579214.1"/>
    </source>
</evidence>
<dbReference type="AlphaFoldDB" id="A0AAD8PR46"/>
<reference evidence="2" key="1">
    <citation type="submission" date="2021-06" db="EMBL/GenBank/DDBJ databases">
        <title>Comparative genomics, transcriptomics and evolutionary studies reveal genomic signatures of adaptation to plant cell wall in hemibiotrophic fungi.</title>
        <authorList>
            <consortium name="DOE Joint Genome Institute"/>
            <person name="Baroncelli R."/>
            <person name="Diaz J.F."/>
            <person name="Benocci T."/>
            <person name="Peng M."/>
            <person name="Battaglia E."/>
            <person name="Haridas S."/>
            <person name="Andreopoulos W."/>
            <person name="Labutti K."/>
            <person name="Pangilinan J."/>
            <person name="Floch G.L."/>
            <person name="Makela M.R."/>
            <person name="Henrissat B."/>
            <person name="Grigoriev I.V."/>
            <person name="Crouch J.A."/>
            <person name="De Vries R.P."/>
            <person name="Sukno S.A."/>
            <person name="Thon M.R."/>
        </authorList>
    </citation>
    <scope>NUCLEOTIDE SEQUENCE</scope>
    <source>
        <strain evidence="2">CBS 125086</strain>
    </source>
</reference>
<dbReference type="EMBL" id="JAHLJV010000069">
    <property type="protein sequence ID" value="KAK1579214.1"/>
    <property type="molecule type" value="Genomic_DNA"/>
</dbReference>
<protein>
    <recommendedName>
        <fullName evidence="1">Peptidase S33 tripeptidyl aminopeptidase-like C-terminal domain-containing protein</fullName>
    </recommendedName>
</protein>
<sequence length="186" mass="20476">MYVLTLVKVDQAIHDLLDDLETNPVVVSEEGMLMIKLAETLAALVNGTITPAVVGMLPSRNLPTSVDECRTSDCVIEYMGEESWSEFSFGVYCTDSPDSRNITEAEMVDRVEGLKRQSLLFGVTFALSSRLVCAGYPIRPKWRFDGPFGDKTKTPVLFIGNSLDPVAPLEGTKLNVPKFEGARLLQ</sequence>
<dbReference type="GeneID" id="85449259"/>
<feature type="domain" description="Peptidase S33 tripeptidyl aminopeptidase-like C-terminal" evidence="1">
    <location>
        <begin position="126"/>
        <end position="185"/>
    </location>
</feature>
<accession>A0AAD8PR46</accession>
<dbReference type="RefSeq" id="XP_060410365.1">
    <property type="nucleotide sequence ID" value="XM_060565019.1"/>
</dbReference>
<dbReference type="Pfam" id="PF08386">
    <property type="entry name" value="Abhydrolase_4"/>
    <property type="match status" value="1"/>
</dbReference>
<organism evidence="2 3">
    <name type="scientific">Colletotrichum navitas</name>
    <dbReference type="NCBI Taxonomy" id="681940"/>
    <lineage>
        <taxon>Eukaryota</taxon>
        <taxon>Fungi</taxon>
        <taxon>Dikarya</taxon>
        <taxon>Ascomycota</taxon>
        <taxon>Pezizomycotina</taxon>
        <taxon>Sordariomycetes</taxon>
        <taxon>Hypocreomycetidae</taxon>
        <taxon>Glomerellales</taxon>
        <taxon>Glomerellaceae</taxon>
        <taxon>Colletotrichum</taxon>
        <taxon>Colletotrichum graminicola species complex</taxon>
    </lineage>
</organism>
<proteinExistence type="predicted"/>
<dbReference type="Proteomes" id="UP001230504">
    <property type="component" value="Unassembled WGS sequence"/>
</dbReference>
<dbReference type="InterPro" id="IPR013595">
    <property type="entry name" value="Pept_S33_TAP-like_C"/>
</dbReference>
<evidence type="ECO:0000259" key="1">
    <source>
        <dbReference type="Pfam" id="PF08386"/>
    </source>
</evidence>
<gene>
    <name evidence="2" type="ORF">LY79DRAFT_706195</name>
</gene>
<evidence type="ECO:0000313" key="3">
    <source>
        <dbReference type="Proteomes" id="UP001230504"/>
    </source>
</evidence>
<name>A0AAD8PR46_9PEZI</name>